<reference evidence="6 7" key="1">
    <citation type="submission" date="2013-12" db="EMBL/GenBank/DDBJ databases">
        <title>Comparative genomics of Petrotoga isolates.</title>
        <authorList>
            <person name="Nesbo C.L."/>
            <person name="Charchuk R."/>
            <person name="Chow K."/>
        </authorList>
    </citation>
    <scope>NUCLEOTIDE SEQUENCE [LARGE SCALE GENOMIC DNA]</scope>
    <source>
        <strain evidence="6 7">DSM 13574</strain>
    </source>
</reference>
<protein>
    <recommendedName>
        <fullName evidence="4">Phosphate-binding protein</fullName>
    </recommendedName>
</protein>
<proteinExistence type="inferred from homology"/>
<keyword evidence="3" id="KW-0732">Signal</keyword>
<dbReference type="InterPro" id="IPR024370">
    <property type="entry name" value="PBP_domain"/>
</dbReference>
<dbReference type="Gene3D" id="3.40.190.10">
    <property type="entry name" value="Periplasmic binding protein-like II"/>
    <property type="match status" value="2"/>
</dbReference>
<evidence type="ECO:0000313" key="6">
    <source>
        <dbReference type="EMBL" id="PNR95531.1"/>
    </source>
</evidence>
<dbReference type="OrthoDB" id="9790048at2"/>
<dbReference type="SUPFAM" id="SSF53850">
    <property type="entry name" value="Periplasmic binding protein-like II"/>
    <property type="match status" value="1"/>
</dbReference>
<dbReference type="NCBIfam" id="TIGR02136">
    <property type="entry name" value="ptsS_2"/>
    <property type="match status" value="1"/>
</dbReference>
<name>A0A2K1NYD9_9BACT</name>
<dbReference type="InterPro" id="IPR011862">
    <property type="entry name" value="Phos-bd"/>
</dbReference>
<dbReference type="EMBL" id="AZRL01000021">
    <property type="protein sequence ID" value="PNR95531.1"/>
    <property type="molecule type" value="Genomic_DNA"/>
</dbReference>
<dbReference type="AlphaFoldDB" id="A0A2K1NYD9"/>
<keyword evidence="4" id="KW-0592">Phosphate transport</keyword>
<organism evidence="6 7">
    <name type="scientific">Petrotoga olearia DSM 13574</name>
    <dbReference type="NCBI Taxonomy" id="1122955"/>
    <lineage>
        <taxon>Bacteria</taxon>
        <taxon>Thermotogati</taxon>
        <taxon>Thermotogota</taxon>
        <taxon>Thermotogae</taxon>
        <taxon>Petrotogales</taxon>
        <taxon>Petrotogaceae</taxon>
        <taxon>Petrotoga</taxon>
    </lineage>
</organism>
<evidence type="ECO:0000313" key="7">
    <source>
        <dbReference type="Proteomes" id="UP000236434"/>
    </source>
</evidence>
<evidence type="ECO:0000256" key="4">
    <source>
        <dbReference type="RuleBase" id="RU367119"/>
    </source>
</evidence>
<evidence type="ECO:0000259" key="5">
    <source>
        <dbReference type="Pfam" id="PF12849"/>
    </source>
</evidence>
<accession>A0A2K1NYD9</accession>
<evidence type="ECO:0000256" key="2">
    <source>
        <dbReference type="ARBA" id="ARBA00022448"/>
    </source>
</evidence>
<comment type="similarity">
    <text evidence="1 4">Belongs to the PstS family.</text>
</comment>
<gene>
    <name evidence="6" type="ORF">X929_08110</name>
</gene>
<comment type="function">
    <text evidence="4">Involved in the system for phosphate transport across the cytoplasmic membrane.</text>
</comment>
<dbReference type="GO" id="GO:0006817">
    <property type="term" value="P:phosphate ion transport"/>
    <property type="evidence" value="ECO:0007669"/>
    <property type="project" value="UniProtKB-UniRule"/>
</dbReference>
<sequence length="274" mass="30273">MKKVLLTLVLVGIALFSFAETLVIKGSNTIFPVAQLWIEELKDMYPDLSITLEGAGSSTGIAALFNGTTHIANSSRWLKESELEQMSEERKYFIPVVLGYDGIAVIVNPNLGIDEISIEELAKIYTGEITRWNQLNTNLPNQRIVVYSRNSASGTYETFVEKVLEGKRMAPTVQMLESTQAEIQSVAKNQYAIAYTGVGYVTNDVKVLSVDGVQPTKLNILNSVYPISRPLYMFVDATNGYPETGPVKQYLTFGLSKRGQELVEQAGYVAAYGF</sequence>
<evidence type="ECO:0000256" key="3">
    <source>
        <dbReference type="ARBA" id="ARBA00022729"/>
    </source>
</evidence>
<dbReference type="InterPro" id="IPR050811">
    <property type="entry name" value="Phosphate_ABC_transporter"/>
</dbReference>
<evidence type="ECO:0000256" key="1">
    <source>
        <dbReference type="ARBA" id="ARBA00008725"/>
    </source>
</evidence>
<dbReference type="PANTHER" id="PTHR30570:SF1">
    <property type="entry name" value="PHOSPHATE-BINDING PROTEIN PSTS"/>
    <property type="match status" value="1"/>
</dbReference>
<dbReference type="GO" id="GO:0042301">
    <property type="term" value="F:phosphate ion binding"/>
    <property type="evidence" value="ECO:0007669"/>
    <property type="project" value="UniProtKB-UniRule"/>
</dbReference>
<dbReference type="CDD" id="cd13653">
    <property type="entry name" value="PBP2_phosphate_like_1"/>
    <property type="match status" value="1"/>
</dbReference>
<comment type="caution">
    <text evidence="6">The sequence shown here is derived from an EMBL/GenBank/DDBJ whole genome shotgun (WGS) entry which is preliminary data.</text>
</comment>
<dbReference type="Proteomes" id="UP000236434">
    <property type="component" value="Unassembled WGS sequence"/>
</dbReference>
<feature type="domain" description="PBP" evidence="5">
    <location>
        <begin position="20"/>
        <end position="257"/>
    </location>
</feature>
<dbReference type="RefSeq" id="WP_103067472.1">
    <property type="nucleotide sequence ID" value="NZ_AZRL01000021.1"/>
</dbReference>
<dbReference type="PANTHER" id="PTHR30570">
    <property type="entry name" value="PERIPLASMIC PHOSPHATE BINDING COMPONENT OF PHOSPHATE ABC TRANSPORTER"/>
    <property type="match status" value="1"/>
</dbReference>
<dbReference type="Pfam" id="PF12849">
    <property type="entry name" value="PBP_like_2"/>
    <property type="match status" value="1"/>
</dbReference>
<keyword evidence="2 4" id="KW-0813">Transport</keyword>